<evidence type="ECO:0000256" key="5">
    <source>
        <dbReference type="ARBA" id="ARBA00023125"/>
    </source>
</evidence>
<evidence type="ECO:0000256" key="12">
    <source>
        <dbReference type="SAM" id="MobiDB-lite"/>
    </source>
</evidence>
<feature type="domain" description="Homeobox" evidence="13">
    <location>
        <begin position="116"/>
        <end position="176"/>
    </location>
</feature>
<dbReference type="PANTHER" id="PTHR45654">
    <property type="entry name" value="HOMEOBOX-LEUCINE ZIPPER PROTEIN MERISTEM L1"/>
    <property type="match status" value="1"/>
</dbReference>
<dbReference type="InterPro" id="IPR009057">
    <property type="entry name" value="Homeodomain-like_sf"/>
</dbReference>
<dbReference type="PROSITE" id="PS50071">
    <property type="entry name" value="HOMEOBOX_2"/>
    <property type="match status" value="1"/>
</dbReference>
<comment type="subcellular location">
    <subcellularLocation>
        <location evidence="1 9 10">Nucleus</location>
    </subcellularLocation>
</comment>
<dbReference type="SUPFAM" id="SSF46689">
    <property type="entry name" value="Homeodomain-like"/>
    <property type="match status" value="1"/>
</dbReference>
<feature type="region of interest" description="Disordered" evidence="12">
    <location>
        <begin position="89"/>
        <end position="125"/>
    </location>
</feature>
<dbReference type="InterPro" id="IPR042160">
    <property type="entry name" value="HD-Zip_IV"/>
</dbReference>
<comment type="similarity">
    <text evidence="2">Belongs to the HD-ZIP homeobox family. Class IV subfamily.</text>
</comment>
<feature type="domain" description="START" evidence="14">
    <location>
        <begin position="316"/>
        <end position="552"/>
    </location>
</feature>
<feature type="coiled-coil region" evidence="11">
    <location>
        <begin position="170"/>
        <end position="202"/>
    </location>
</feature>
<dbReference type="CDD" id="cd08875">
    <property type="entry name" value="START_ArGLABRA2_like"/>
    <property type="match status" value="1"/>
</dbReference>
<dbReference type="InterPro" id="IPR017970">
    <property type="entry name" value="Homeobox_CS"/>
</dbReference>
<evidence type="ECO:0000256" key="1">
    <source>
        <dbReference type="ARBA" id="ARBA00004123"/>
    </source>
</evidence>
<evidence type="ECO:0008006" key="17">
    <source>
        <dbReference type="Google" id="ProtNLM"/>
    </source>
</evidence>
<keyword evidence="3" id="KW-0805">Transcription regulation</keyword>
<proteinExistence type="inferred from homology"/>
<dbReference type="SMART" id="SM00389">
    <property type="entry name" value="HOX"/>
    <property type="match status" value="1"/>
</dbReference>
<comment type="caution">
    <text evidence="15">The sequence shown here is derived from an EMBL/GenBank/DDBJ whole genome shotgun (WGS) entry which is preliminary data.</text>
</comment>
<evidence type="ECO:0000313" key="15">
    <source>
        <dbReference type="EMBL" id="KAJ9139911.1"/>
    </source>
</evidence>
<dbReference type="PROSITE" id="PS50848">
    <property type="entry name" value="START"/>
    <property type="match status" value="1"/>
</dbReference>
<keyword evidence="8 9" id="KW-0539">Nucleus</keyword>
<dbReference type="InterPro" id="IPR001356">
    <property type="entry name" value="HD"/>
</dbReference>
<keyword evidence="4 11" id="KW-0175">Coiled coil</keyword>
<evidence type="ECO:0000256" key="11">
    <source>
        <dbReference type="SAM" id="Coils"/>
    </source>
</evidence>
<dbReference type="Pfam" id="PF00046">
    <property type="entry name" value="Homeodomain"/>
    <property type="match status" value="1"/>
</dbReference>
<evidence type="ECO:0000259" key="14">
    <source>
        <dbReference type="PROSITE" id="PS50848"/>
    </source>
</evidence>
<dbReference type="CDD" id="cd00086">
    <property type="entry name" value="homeodomain"/>
    <property type="match status" value="1"/>
</dbReference>
<evidence type="ECO:0000256" key="6">
    <source>
        <dbReference type="ARBA" id="ARBA00023155"/>
    </source>
</evidence>
<evidence type="ECO:0000256" key="3">
    <source>
        <dbReference type="ARBA" id="ARBA00023015"/>
    </source>
</evidence>
<evidence type="ECO:0000256" key="7">
    <source>
        <dbReference type="ARBA" id="ARBA00023163"/>
    </source>
</evidence>
<dbReference type="InterPro" id="IPR023393">
    <property type="entry name" value="START-like_dom_sf"/>
</dbReference>
<dbReference type="EMBL" id="JARPOI010000017">
    <property type="protein sequence ID" value="KAJ9139911.1"/>
    <property type="molecule type" value="Genomic_DNA"/>
</dbReference>
<dbReference type="SUPFAM" id="SSF55961">
    <property type="entry name" value="Bet v1-like"/>
    <property type="match status" value="2"/>
</dbReference>
<dbReference type="Pfam" id="PF25797">
    <property type="entry name" value="PDF2_C"/>
    <property type="match status" value="1"/>
</dbReference>
<dbReference type="PROSITE" id="PS00027">
    <property type="entry name" value="HOMEOBOX_1"/>
    <property type="match status" value="1"/>
</dbReference>
<dbReference type="PANTHER" id="PTHR45654:SF105">
    <property type="entry name" value="HOMEOBOX DOMAIN-CONTAINING PROTEIN"/>
    <property type="match status" value="1"/>
</dbReference>
<protein>
    <recommendedName>
        <fullName evidence="17">Homeobox-leucine zipper protein ANTHOCYANINLESS 2-like</fullName>
    </recommendedName>
</protein>
<evidence type="ECO:0000259" key="13">
    <source>
        <dbReference type="PROSITE" id="PS50071"/>
    </source>
</evidence>
<dbReference type="Proteomes" id="UP001174677">
    <property type="component" value="Chromosome 17"/>
</dbReference>
<organism evidence="15 16">
    <name type="scientific">Hevea brasiliensis</name>
    <name type="common">Para rubber tree</name>
    <name type="synonym">Siphonia brasiliensis</name>
    <dbReference type="NCBI Taxonomy" id="3981"/>
    <lineage>
        <taxon>Eukaryota</taxon>
        <taxon>Viridiplantae</taxon>
        <taxon>Streptophyta</taxon>
        <taxon>Embryophyta</taxon>
        <taxon>Tracheophyta</taxon>
        <taxon>Spermatophyta</taxon>
        <taxon>Magnoliopsida</taxon>
        <taxon>eudicotyledons</taxon>
        <taxon>Gunneridae</taxon>
        <taxon>Pentapetalae</taxon>
        <taxon>rosids</taxon>
        <taxon>fabids</taxon>
        <taxon>Malpighiales</taxon>
        <taxon>Euphorbiaceae</taxon>
        <taxon>Crotonoideae</taxon>
        <taxon>Micrandreae</taxon>
        <taxon>Hevea</taxon>
    </lineage>
</organism>
<dbReference type="InterPro" id="IPR057993">
    <property type="entry name" value="HD-Zip_IV_C"/>
</dbReference>
<name>A0ABQ9KHU2_HEVBR</name>
<reference evidence="15" key="1">
    <citation type="journal article" date="2023" name="Plant Biotechnol. J.">
        <title>Chromosome-level wild Hevea brasiliensis genome provides new tools for genomic-assisted breeding and valuable loci to elevate rubber yield.</title>
        <authorList>
            <person name="Cheng H."/>
            <person name="Song X."/>
            <person name="Hu Y."/>
            <person name="Wu T."/>
            <person name="Yang Q."/>
            <person name="An Z."/>
            <person name="Feng S."/>
            <person name="Deng Z."/>
            <person name="Wu W."/>
            <person name="Zeng X."/>
            <person name="Tu M."/>
            <person name="Wang X."/>
            <person name="Huang H."/>
        </authorList>
    </citation>
    <scope>NUCLEOTIDE SEQUENCE</scope>
    <source>
        <strain evidence="15">MT/VB/25A 57/8</strain>
    </source>
</reference>
<keyword evidence="16" id="KW-1185">Reference proteome</keyword>
<evidence type="ECO:0000313" key="16">
    <source>
        <dbReference type="Proteomes" id="UP001174677"/>
    </source>
</evidence>
<keyword evidence="7" id="KW-0804">Transcription</keyword>
<gene>
    <name evidence="15" type="ORF">P3X46_030603</name>
</gene>
<keyword evidence="6 9" id="KW-0371">Homeobox</keyword>
<evidence type="ECO:0000256" key="9">
    <source>
        <dbReference type="PROSITE-ProRule" id="PRU00108"/>
    </source>
</evidence>
<accession>A0ABQ9KHU2</accession>
<evidence type="ECO:0000256" key="10">
    <source>
        <dbReference type="RuleBase" id="RU000682"/>
    </source>
</evidence>
<feature type="DNA-binding region" description="Homeobox" evidence="9">
    <location>
        <begin position="118"/>
        <end position="177"/>
    </location>
</feature>
<evidence type="ECO:0000256" key="8">
    <source>
        <dbReference type="ARBA" id="ARBA00023242"/>
    </source>
</evidence>
<sequence>MSFQGLMISGCSSSVNSGGGGGSKIVADIVTRSNTMHSGGIAHQPPVLTPSIPKSPALFLSLKGKMDSHGDMGLLGEHFDPSVMGRIKEDGYESRSGSDNLEGASGDDQEAGEDQRARKKKYHRHTPHQIQELEIFFKECPHPDEKQRMELSRRLGLESKQIKFWFQNRRTQMKTQLERHENIILRQENDKLRAENELLKQNMADPICNSCGGPVVPGPVSYEQQQLRIENARLKDELGRVCALANKFLGRPLSSSASPIPPFGSNSKLDLSVGINGYDYEGLGNIETTLPIGLDYNDGITIPLMKPMTSPMVNEVPYDRSMFIELALAAMDELIKIAQIDSPLWIKSLDGGKDALNYEEYMRMFSPCIGVKPSSFVTEATRETGTVVISSLALVETLMDVNRWVEAFPGLIARASTVDVISSGMAGTKNGALQVMHAEFQVVSPFVPVRQVRFLRFCKQHAEGVWAVVDISIDANQGSLNSQPFVVCRRLPSGCIIQDMPNGCSKVTWVEHSEYDESAVHQLYHSVLSSGRGFGAQRWVATLKRYCECVMILTSPTISGDDQTVINISGKKSMVKLAQRMVDNFCSGVCASSLRKWDKLLVGNVGEDMRILTRKNINDPGEPPGIVLSAATSVWLPVMRQRLFDFLRDEQLRSEWDILSHGGMMQEMVHISKGHSGGNCVSLLRSSAVSPNANENSMLILQETWNDASSSLVVYAPVDIPSMSVVMNGGDSTYVALLPSGFVIHPYDSIGQGGPNFCKGTLVKRNGDGGDGEGSLLTVGFQILVNNLPTAKLTVESVETVNNLISCTIQRIKTVLQLT</sequence>
<evidence type="ECO:0000256" key="2">
    <source>
        <dbReference type="ARBA" id="ARBA00006789"/>
    </source>
</evidence>
<evidence type="ECO:0000256" key="4">
    <source>
        <dbReference type="ARBA" id="ARBA00023054"/>
    </source>
</evidence>
<dbReference type="InterPro" id="IPR002913">
    <property type="entry name" value="START_lipid-bd_dom"/>
</dbReference>
<keyword evidence="5 9" id="KW-0238">DNA-binding</keyword>
<dbReference type="Gene3D" id="3.30.530.20">
    <property type="match status" value="1"/>
</dbReference>
<dbReference type="SMART" id="SM00234">
    <property type="entry name" value="START"/>
    <property type="match status" value="1"/>
</dbReference>
<dbReference type="Pfam" id="PF01852">
    <property type="entry name" value="START"/>
    <property type="match status" value="1"/>
</dbReference>
<dbReference type="Gene3D" id="1.10.10.60">
    <property type="entry name" value="Homeodomain-like"/>
    <property type="match status" value="1"/>
</dbReference>